<dbReference type="EMBL" id="CP002656">
    <property type="protein sequence ID" value="AEB95323.1"/>
    <property type="molecule type" value="Genomic_DNA"/>
</dbReference>
<evidence type="ECO:0000256" key="8">
    <source>
        <dbReference type="SAM" id="Phobius"/>
    </source>
</evidence>
<dbReference type="SUPFAM" id="SSF161111">
    <property type="entry name" value="Cation efflux protein transmembrane domain-like"/>
    <property type="match status" value="1"/>
</dbReference>
<evidence type="ECO:0000313" key="11">
    <source>
        <dbReference type="EMBL" id="AEB95323.1"/>
    </source>
</evidence>
<dbReference type="HOGENOM" id="CLU_013430_0_4_2"/>
<feature type="transmembrane region" description="Helical" evidence="8">
    <location>
        <begin position="14"/>
        <end position="34"/>
    </location>
</feature>
<dbReference type="SUPFAM" id="SSF160240">
    <property type="entry name" value="Cation efflux protein cytoplasmic domain-like"/>
    <property type="match status" value="1"/>
</dbReference>
<keyword evidence="5 8" id="KW-1133">Transmembrane helix</keyword>
<dbReference type="STRING" id="1006006.Mcup_1218"/>
<protein>
    <submittedName>
        <fullName evidence="11">Cation diffusion facilitator family transporter</fullName>
    </submittedName>
</protein>
<reference evidence="11 12" key="1">
    <citation type="journal article" date="2011" name="J. Bacteriol.">
        <title>Complete genome sequence of Metallosphaera cuprina, a metal sulfide-oxidizing archaeon from a hot spring.</title>
        <authorList>
            <person name="Liu L.J."/>
            <person name="You X.Y."/>
            <person name="Zheng H."/>
            <person name="Wang S."/>
            <person name="Jiang C.Y."/>
            <person name="Liu S.J."/>
        </authorList>
    </citation>
    <scope>NUCLEOTIDE SEQUENCE [LARGE SCALE GENOMIC DNA]</scope>
    <source>
        <strain evidence="11 12">Ar-4</strain>
    </source>
</reference>
<accession>F4G3F3</accession>
<gene>
    <name evidence="11" type="ordered locus">Mcup_1218</name>
</gene>
<evidence type="ECO:0000256" key="3">
    <source>
        <dbReference type="ARBA" id="ARBA00022448"/>
    </source>
</evidence>
<keyword evidence="12" id="KW-1185">Reference proteome</keyword>
<comment type="similarity">
    <text evidence="2">Belongs to the cation diffusion facilitator (CDF) transporter (TC 2.A.4) family. SLC30A subfamily.</text>
</comment>
<dbReference type="Gene3D" id="1.20.1510.10">
    <property type="entry name" value="Cation efflux protein transmembrane domain"/>
    <property type="match status" value="1"/>
</dbReference>
<dbReference type="Proteomes" id="UP000007812">
    <property type="component" value="Chromosome"/>
</dbReference>
<dbReference type="PANTHER" id="PTHR11562:SF17">
    <property type="entry name" value="RE54080P-RELATED"/>
    <property type="match status" value="1"/>
</dbReference>
<evidence type="ECO:0000259" key="9">
    <source>
        <dbReference type="Pfam" id="PF01545"/>
    </source>
</evidence>
<dbReference type="InterPro" id="IPR027469">
    <property type="entry name" value="Cation_efflux_TMD_sf"/>
</dbReference>
<keyword evidence="3" id="KW-0813">Transport</keyword>
<dbReference type="AlphaFoldDB" id="F4G3F3"/>
<comment type="subcellular location">
    <subcellularLocation>
        <location evidence="1">Membrane</location>
        <topology evidence="1">Multi-pass membrane protein</topology>
    </subcellularLocation>
</comment>
<evidence type="ECO:0000256" key="4">
    <source>
        <dbReference type="ARBA" id="ARBA00022692"/>
    </source>
</evidence>
<dbReference type="Pfam" id="PF16916">
    <property type="entry name" value="ZT_dimer"/>
    <property type="match status" value="1"/>
</dbReference>
<evidence type="ECO:0000256" key="2">
    <source>
        <dbReference type="ARBA" id="ARBA00008873"/>
    </source>
</evidence>
<dbReference type="InterPro" id="IPR058533">
    <property type="entry name" value="Cation_efflux_TM"/>
</dbReference>
<evidence type="ECO:0000256" key="7">
    <source>
        <dbReference type="ARBA" id="ARBA00023136"/>
    </source>
</evidence>
<evidence type="ECO:0000313" key="12">
    <source>
        <dbReference type="Proteomes" id="UP000007812"/>
    </source>
</evidence>
<keyword evidence="4 8" id="KW-0812">Transmembrane</keyword>
<feature type="domain" description="Cation efflux protein transmembrane" evidence="9">
    <location>
        <begin position="3"/>
        <end position="169"/>
    </location>
</feature>
<feature type="transmembrane region" description="Helical" evidence="8">
    <location>
        <begin position="54"/>
        <end position="77"/>
    </location>
</feature>
<dbReference type="InterPro" id="IPR050681">
    <property type="entry name" value="CDF/SLC30A"/>
</dbReference>
<dbReference type="eggNOG" id="arCOG01477">
    <property type="taxonomic scope" value="Archaea"/>
</dbReference>
<dbReference type="KEGG" id="mcn:Mcup_1218"/>
<dbReference type="GO" id="GO:0005886">
    <property type="term" value="C:plasma membrane"/>
    <property type="evidence" value="ECO:0007669"/>
    <property type="project" value="TreeGrafter"/>
</dbReference>
<feature type="transmembrane region" description="Helical" evidence="8">
    <location>
        <begin position="121"/>
        <end position="138"/>
    </location>
</feature>
<dbReference type="PATRIC" id="fig|1006006.8.peg.1214"/>
<evidence type="ECO:0000256" key="1">
    <source>
        <dbReference type="ARBA" id="ARBA00004141"/>
    </source>
</evidence>
<name>F4G3F3_METCR</name>
<dbReference type="Pfam" id="PF01545">
    <property type="entry name" value="Cation_efflux"/>
    <property type="match status" value="1"/>
</dbReference>
<dbReference type="InterPro" id="IPR002524">
    <property type="entry name" value="Cation_efflux"/>
</dbReference>
<feature type="domain" description="Cation efflux protein cytoplasmic" evidence="10">
    <location>
        <begin position="185"/>
        <end position="245"/>
    </location>
</feature>
<dbReference type="NCBIfam" id="TIGR01297">
    <property type="entry name" value="CDF"/>
    <property type="match status" value="1"/>
</dbReference>
<sequence length="253" mass="28044">MSVLGKSATLTSEAIHSILDALVVTLTLRASNLLDRRDNLYTYSMHRLEAIYSVLNIIVVIIGIAVGVIISLVFLILGLSDNPLILTISSFVAFIFALISSTERGDALKEAVSLHAILDSLTYLAGFVIGILISLSGIKVLDPIGSFVVLAFVLITSLPNIKESYYTLMERSPIDVREVQSSLSPFFATVHHIHVWSICPHERVATLHILENSNTTIGEIEEKRKEVERILKDKFSITHVTVQFETKREENTN</sequence>
<evidence type="ECO:0000256" key="6">
    <source>
        <dbReference type="ARBA" id="ARBA00023065"/>
    </source>
</evidence>
<proteinExistence type="inferred from homology"/>
<dbReference type="InterPro" id="IPR027470">
    <property type="entry name" value="Cation_efflux_CTD"/>
</dbReference>
<evidence type="ECO:0000256" key="5">
    <source>
        <dbReference type="ARBA" id="ARBA00022989"/>
    </source>
</evidence>
<feature type="transmembrane region" description="Helical" evidence="8">
    <location>
        <begin position="144"/>
        <end position="161"/>
    </location>
</feature>
<keyword evidence="6" id="KW-0406">Ion transport</keyword>
<dbReference type="InterPro" id="IPR036837">
    <property type="entry name" value="Cation_efflux_CTD_sf"/>
</dbReference>
<keyword evidence="7 8" id="KW-0472">Membrane</keyword>
<feature type="transmembrane region" description="Helical" evidence="8">
    <location>
        <begin position="83"/>
        <end position="100"/>
    </location>
</feature>
<evidence type="ECO:0000259" key="10">
    <source>
        <dbReference type="Pfam" id="PF16916"/>
    </source>
</evidence>
<dbReference type="PANTHER" id="PTHR11562">
    <property type="entry name" value="CATION EFFLUX PROTEIN/ ZINC TRANSPORTER"/>
    <property type="match status" value="1"/>
</dbReference>
<organism evidence="11 12">
    <name type="scientific">Metallosphaera cuprina (strain Ar-4)</name>
    <dbReference type="NCBI Taxonomy" id="1006006"/>
    <lineage>
        <taxon>Archaea</taxon>
        <taxon>Thermoproteota</taxon>
        <taxon>Thermoprotei</taxon>
        <taxon>Sulfolobales</taxon>
        <taxon>Sulfolobaceae</taxon>
        <taxon>Metallosphaera</taxon>
    </lineage>
</organism>
<dbReference type="GO" id="GO:0005385">
    <property type="term" value="F:zinc ion transmembrane transporter activity"/>
    <property type="evidence" value="ECO:0007669"/>
    <property type="project" value="TreeGrafter"/>
</dbReference>